<gene>
    <name evidence="3" type="ORF">BH720_16710</name>
</gene>
<feature type="coiled-coil region" evidence="1">
    <location>
        <begin position="37"/>
        <end position="78"/>
    </location>
</feature>
<dbReference type="EMBL" id="MJGC01000074">
    <property type="protein sequence ID" value="OEJ74061.1"/>
    <property type="molecule type" value="Genomic_DNA"/>
</dbReference>
<evidence type="ECO:0000256" key="2">
    <source>
        <dbReference type="SAM" id="MobiDB-lite"/>
    </source>
</evidence>
<organism evidence="3">
    <name type="scientific">Desertifilum tharense IPPAS B-1220</name>
    <dbReference type="NCBI Taxonomy" id="1781255"/>
    <lineage>
        <taxon>Bacteria</taxon>
        <taxon>Bacillati</taxon>
        <taxon>Cyanobacteriota</taxon>
        <taxon>Cyanophyceae</taxon>
        <taxon>Desertifilales</taxon>
        <taxon>Desertifilaceae</taxon>
        <taxon>Desertifilum</taxon>
    </lineage>
</organism>
<protein>
    <submittedName>
        <fullName evidence="3">Uncharacterized protein</fullName>
    </submittedName>
</protein>
<reference evidence="3" key="1">
    <citation type="submission" date="2016-09" db="EMBL/GenBank/DDBJ databases">
        <title>Draft genome of thermotolerant cyanobacterium Desertifilum sp. strain IPPAS B-1220.</title>
        <authorList>
            <person name="Sinetova M.A."/>
            <person name="Bolakhan K."/>
            <person name="Zayadan B.K."/>
            <person name="Mironov K.S."/>
            <person name="Ustinova V."/>
            <person name="Kupriyanova E.V."/>
            <person name="Sidorov R.A."/>
            <person name="Skrypnik A.N."/>
            <person name="Gogoleva N.E."/>
            <person name="Gogolev Y.V."/>
            <person name="Los D.A."/>
        </authorList>
    </citation>
    <scope>NUCLEOTIDE SEQUENCE [LARGE SCALE GENOMIC DNA]</scope>
    <source>
        <strain evidence="3">IPPAS B-1220</strain>
    </source>
</reference>
<dbReference type="STRING" id="1781255.BH720_16710"/>
<dbReference type="OrthoDB" id="419021at2"/>
<accession>A0A1E5QHH5</accession>
<name>A0A1E5QHH5_9CYAN</name>
<dbReference type="AlphaFoldDB" id="A0A1E5QHH5"/>
<evidence type="ECO:0000256" key="1">
    <source>
        <dbReference type="SAM" id="Coils"/>
    </source>
</evidence>
<feature type="region of interest" description="Disordered" evidence="2">
    <location>
        <begin position="309"/>
        <end position="338"/>
    </location>
</feature>
<comment type="caution">
    <text evidence="3">The sequence shown here is derived from an EMBL/GenBank/DDBJ whole genome shotgun (WGS) entry which is preliminary data.</text>
</comment>
<feature type="coiled-coil region" evidence="1">
    <location>
        <begin position="114"/>
        <end position="169"/>
    </location>
</feature>
<proteinExistence type="predicted"/>
<evidence type="ECO:0000313" key="3">
    <source>
        <dbReference type="EMBL" id="OEJ74061.1"/>
    </source>
</evidence>
<feature type="compositionally biased region" description="Polar residues" evidence="2">
    <location>
        <begin position="1"/>
        <end position="14"/>
    </location>
</feature>
<sequence>MSEAETPNNQSSLPDNAPLTPANLPEESAPMITPNELNNLIRQIQQQRQHNTELLNRVVQLETQLGNAQKSLQEHELRSPATETLLAQRTAELNTVQEHNARLLRELELSHSSAQRQQILVETLTEQLETNQQQVAQLERDCARLQQRYSEQATQLAQAEKNVRDLQMRLYRQQRYTLQFKNALDKCMSMQEGSLEDTPRSISPKTESKVYPFTPKITAIQPWSGASHLEQPRLEIVSQEDIPDSSGSVTDSFAAGLSGIPNDSEAVPQASAANLLEWSPDEGVSEAEPPVQETWSSPTPFIEITSTAVAEEDDSPATAETVENKRPEPLLQGSNWPSPVVYPLRPQKKIKSLAAIDLPTFPRRQPG</sequence>
<dbReference type="RefSeq" id="WP_069968356.1">
    <property type="nucleotide sequence ID" value="NZ_CM124774.1"/>
</dbReference>
<keyword evidence="1" id="KW-0175">Coiled coil</keyword>
<feature type="region of interest" description="Disordered" evidence="2">
    <location>
        <begin position="1"/>
        <end position="31"/>
    </location>
</feature>